<feature type="compositionally biased region" description="Basic and acidic residues" evidence="1">
    <location>
        <begin position="106"/>
        <end position="116"/>
    </location>
</feature>
<feature type="region of interest" description="Disordered" evidence="1">
    <location>
        <begin position="1"/>
        <end position="45"/>
    </location>
</feature>
<protein>
    <submittedName>
        <fullName evidence="2">Uncharacterized protein</fullName>
    </submittedName>
</protein>
<feature type="region of interest" description="Disordered" evidence="1">
    <location>
        <begin position="97"/>
        <end position="116"/>
    </location>
</feature>
<evidence type="ECO:0000313" key="2">
    <source>
        <dbReference type="EMBL" id="KAK9157408.1"/>
    </source>
</evidence>
<evidence type="ECO:0000256" key="1">
    <source>
        <dbReference type="SAM" id="MobiDB-lite"/>
    </source>
</evidence>
<gene>
    <name evidence="2" type="ORF">Scep_003982</name>
</gene>
<accession>A0AAP0KRJ8</accession>
<dbReference type="AlphaFoldDB" id="A0AAP0KRJ8"/>
<comment type="caution">
    <text evidence="2">The sequence shown here is derived from an EMBL/GenBank/DDBJ whole genome shotgun (WGS) entry which is preliminary data.</text>
</comment>
<proteinExistence type="predicted"/>
<sequence>MQKEHEERCQQGILRRNASAQGHESRQGPVEVPTQEPTITTNSTSTRTNYNEIQQTYQGYGLRLFSDTGNMYLRMPGEYVQTVVGPRAAAEAARRFTGMGRGRGRTGSEKQHSAQA</sequence>
<evidence type="ECO:0000313" key="3">
    <source>
        <dbReference type="Proteomes" id="UP001419268"/>
    </source>
</evidence>
<reference evidence="2 3" key="1">
    <citation type="submission" date="2024-01" db="EMBL/GenBank/DDBJ databases">
        <title>Genome assemblies of Stephania.</title>
        <authorList>
            <person name="Yang L."/>
        </authorList>
    </citation>
    <scope>NUCLEOTIDE SEQUENCE [LARGE SCALE GENOMIC DNA]</scope>
    <source>
        <strain evidence="2">JXDWG</strain>
        <tissue evidence="2">Leaf</tissue>
    </source>
</reference>
<keyword evidence="3" id="KW-1185">Reference proteome</keyword>
<name>A0AAP0KRJ8_9MAGN</name>
<organism evidence="2 3">
    <name type="scientific">Stephania cephalantha</name>
    <dbReference type="NCBI Taxonomy" id="152367"/>
    <lineage>
        <taxon>Eukaryota</taxon>
        <taxon>Viridiplantae</taxon>
        <taxon>Streptophyta</taxon>
        <taxon>Embryophyta</taxon>
        <taxon>Tracheophyta</taxon>
        <taxon>Spermatophyta</taxon>
        <taxon>Magnoliopsida</taxon>
        <taxon>Ranunculales</taxon>
        <taxon>Menispermaceae</taxon>
        <taxon>Menispermoideae</taxon>
        <taxon>Cissampelideae</taxon>
        <taxon>Stephania</taxon>
    </lineage>
</organism>
<dbReference type="EMBL" id="JBBNAG010000002">
    <property type="protein sequence ID" value="KAK9157408.1"/>
    <property type="molecule type" value="Genomic_DNA"/>
</dbReference>
<dbReference type="Proteomes" id="UP001419268">
    <property type="component" value="Unassembled WGS sequence"/>
</dbReference>